<dbReference type="AlphaFoldDB" id="A0AAD4JIR6"/>
<dbReference type="PANTHER" id="PTHR31374:SF228">
    <property type="entry name" value="SAUR FAMILY PROTEIN"/>
    <property type="match status" value="1"/>
</dbReference>
<gene>
    <name evidence="2" type="ORF">C2S53_019417</name>
</gene>
<dbReference type="GO" id="GO:0009733">
    <property type="term" value="P:response to auxin"/>
    <property type="evidence" value="ECO:0007669"/>
    <property type="project" value="InterPro"/>
</dbReference>
<dbReference type="Pfam" id="PF02519">
    <property type="entry name" value="Auxin_inducible"/>
    <property type="match status" value="1"/>
</dbReference>
<dbReference type="EMBL" id="SDAM02000055">
    <property type="protein sequence ID" value="KAH6833853.1"/>
    <property type="molecule type" value="Genomic_DNA"/>
</dbReference>
<comment type="caution">
    <text evidence="2">The sequence shown here is derived from an EMBL/GenBank/DDBJ whole genome shotgun (WGS) entry which is preliminary data.</text>
</comment>
<protein>
    <recommendedName>
        <fullName evidence="4">Small auxin up regulated protein</fullName>
    </recommendedName>
</protein>
<accession>A0AAD4JIR6</accession>
<organism evidence="2 3">
    <name type="scientific">Perilla frutescens var. hirtella</name>
    <name type="common">Perilla citriodora</name>
    <name type="synonym">Perilla setoyensis</name>
    <dbReference type="NCBI Taxonomy" id="608512"/>
    <lineage>
        <taxon>Eukaryota</taxon>
        <taxon>Viridiplantae</taxon>
        <taxon>Streptophyta</taxon>
        <taxon>Embryophyta</taxon>
        <taxon>Tracheophyta</taxon>
        <taxon>Spermatophyta</taxon>
        <taxon>Magnoliopsida</taxon>
        <taxon>eudicotyledons</taxon>
        <taxon>Gunneridae</taxon>
        <taxon>Pentapetalae</taxon>
        <taxon>asterids</taxon>
        <taxon>lamiids</taxon>
        <taxon>Lamiales</taxon>
        <taxon>Lamiaceae</taxon>
        <taxon>Nepetoideae</taxon>
        <taxon>Elsholtzieae</taxon>
        <taxon>Perilla</taxon>
    </lineage>
</organism>
<proteinExistence type="inferred from homology"/>
<comment type="similarity">
    <text evidence="1">Belongs to the ARG7 family.</text>
</comment>
<dbReference type="Proteomes" id="UP001190926">
    <property type="component" value="Unassembled WGS sequence"/>
</dbReference>
<keyword evidence="3" id="KW-1185">Reference proteome</keyword>
<sequence>MMMQMQEQKKMKVKKGCVAVQVGLFNGDEQIQDCSTFQRFIIPISYLYTPLFQKLLEESHEMYGFHNHGLLTLPCSIDYFLQIQSQMERSSKHNGCRKHRLWRMAAASLSDVS</sequence>
<evidence type="ECO:0008006" key="4">
    <source>
        <dbReference type="Google" id="ProtNLM"/>
    </source>
</evidence>
<reference evidence="2 3" key="1">
    <citation type="journal article" date="2021" name="Nat. Commun.">
        <title>Incipient diploidization of the medicinal plant Perilla within 10,000 years.</title>
        <authorList>
            <person name="Zhang Y."/>
            <person name="Shen Q."/>
            <person name="Leng L."/>
            <person name="Zhang D."/>
            <person name="Chen S."/>
            <person name="Shi Y."/>
            <person name="Ning Z."/>
            <person name="Chen S."/>
        </authorList>
    </citation>
    <scope>NUCLEOTIDE SEQUENCE [LARGE SCALE GENOMIC DNA]</scope>
    <source>
        <strain evidence="3">cv. PC099</strain>
    </source>
</reference>
<name>A0AAD4JIR6_PERFH</name>
<evidence type="ECO:0000313" key="2">
    <source>
        <dbReference type="EMBL" id="KAH6833853.1"/>
    </source>
</evidence>
<dbReference type="InterPro" id="IPR003676">
    <property type="entry name" value="SAUR_fam"/>
</dbReference>
<evidence type="ECO:0000313" key="3">
    <source>
        <dbReference type="Proteomes" id="UP001190926"/>
    </source>
</evidence>
<dbReference type="PANTHER" id="PTHR31374">
    <property type="entry name" value="AUXIN-INDUCED PROTEIN-LIKE-RELATED"/>
    <property type="match status" value="1"/>
</dbReference>
<evidence type="ECO:0000256" key="1">
    <source>
        <dbReference type="ARBA" id="ARBA00006974"/>
    </source>
</evidence>